<dbReference type="PROSITE" id="PS51384">
    <property type="entry name" value="FAD_FR"/>
    <property type="match status" value="1"/>
</dbReference>
<evidence type="ECO:0000259" key="2">
    <source>
        <dbReference type="PROSITE" id="PS51384"/>
    </source>
</evidence>
<dbReference type="SUPFAM" id="SSF63380">
    <property type="entry name" value="Riboflavin synthase domain-like"/>
    <property type="match status" value="1"/>
</dbReference>
<dbReference type="InterPro" id="IPR039261">
    <property type="entry name" value="FNR_nucleotide-bd"/>
</dbReference>
<dbReference type="AlphaFoldDB" id="A0A1M7YY99"/>
<gene>
    <name evidence="3" type="primary">viuB</name>
    <name evidence="3" type="ORF">VQ7734_03215</name>
</gene>
<dbReference type="Proteomes" id="UP000184600">
    <property type="component" value="Unassembled WGS sequence"/>
</dbReference>
<dbReference type="InterPro" id="IPR013113">
    <property type="entry name" value="SIP_FAD-bd"/>
</dbReference>
<reference evidence="4" key="1">
    <citation type="submission" date="2016-12" db="EMBL/GenBank/DDBJ databases">
        <authorList>
            <person name="Rodrigo-Torres L."/>
            <person name="Arahal R.D."/>
            <person name="Lucena T."/>
        </authorList>
    </citation>
    <scope>NUCLEOTIDE SEQUENCE [LARGE SCALE GENOMIC DNA]</scope>
</reference>
<comment type="similarity">
    <text evidence="1">Belongs to the SIP oxidoreductase family.</text>
</comment>
<keyword evidence="4" id="KW-1185">Reference proteome</keyword>
<accession>A0A1M7YY99</accession>
<proteinExistence type="inferred from homology"/>
<evidence type="ECO:0000256" key="1">
    <source>
        <dbReference type="ARBA" id="ARBA00035644"/>
    </source>
</evidence>
<dbReference type="InterPro" id="IPR039374">
    <property type="entry name" value="SIP_fam"/>
</dbReference>
<dbReference type="InterPro" id="IPR017927">
    <property type="entry name" value="FAD-bd_FR_type"/>
</dbReference>
<dbReference type="InterPro" id="IPR017938">
    <property type="entry name" value="Riboflavin_synthase-like_b-brl"/>
</dbReference>
<dbReference type="GO" id="GO:0016491">
    <property type="term" value="F:oxidoreductase activity"/>
    <property type="evidence" value="ECO:0007669"/>
    <property type="project" value="InterPro"/>
</dbReference>
<dbReference type="PANTHER" id="PTHR30157:SF0">
    <property type="entry name" value="NADPH-DEPENDENT FERRIC-CHELATE REDUCTASE"/>
    <property type="match status" value="1"/>
</dbReference>
<evidence type="ECO:0000313" key="4">
    <source>
        <dbReference type="Proteomes" id="UP000184600"/>
    </source>
</evidence>
<dbReference type="Pfam" id="PF08021">
    <property type="entry name" value="FAD_binding_9"/>
    <property type="match status" value="1"/>
</dbReference>
<dbReference type="CDD" id="cd06193">
    <property type="entry name" value="siderophore_interacting"/>
    <property type="match status" value="1"/>
</dbReference>
<dbReference type="STRING" id="1117707.VQ7734_03215"/>
<feature type="domain" description="FAD-binding FR-type" evidence="2">
    <location>
        <begin position="10"/>
        <end position="133"/>
    </location>
</feature>
<dbReference type="PANTHER" id="PTHR30157">
    <property type="entry name" value="FERRIC REDUCTASE, NADPH-DEPENDENT"/>
    <property type="match status" value="1"/>
</dbReference>
<dbReference type="Gene3D" id="3.40.50.80">
    <property type="entry name" value="Nucleotide-binding domain of ferredoxin-NADP reductase (FNR) module"/>
    <property type="match status" value="1"/>
</dbReference>
<dbReference type="InterPro" id="IPR007037">
    <property type="entry name" value="SIP_rossman_dom"/>
</dbReference>
<dbReference type="Pfam" id="PF04954">
    <property type="entry name" value="SIP"/>
    <property type="match status" value="1"/>
</dbReference>
<protein>
    <submittedName>
        <fullName evidence="3">Vibriobactin utilization protein ViuB</fullName>
    </submittedName>
</protein>
<dbReference type="RefSeq" id="WP_073584390.1">
    <property type="nucleotide sequence ID" value="NZ_AP024898.1"/>
</dbReference>
<evidence type="ECO:0000313" key="3">
    <source>
        <dbReference type="EMBL" id="SHO57446.1"/>
    </source>
</evidence>
<sequence length="271" mass="30523">MSQNKQAGNRQPRLIECVRKTYITPHFVRVTFTGDDLRDFPSDRNGAGIKVFFPNPQTGTLELPHWEGEKIIWPEHKPASRAYTIRYYRPESNELDIDFVVHGTEPPGSGWVVRCQPGDQLGLVGPGQHPVLAPADRYILAGDLTALPAMSAVLEMLPEVAQGQAFIEIDHPEDQHSLTHPPGIDVQWLIRDPAQAPCPLIAAVQSVEIPQGLSVSAFIAGENRSVIACRKFMVETYQLTKKSMYAVPYWRRGKSEEKYHDERHEIMDEAY</sequence>
<dbReference type="Gene3D" id="2.40.30.10">
    <property type="entry name" value="Translation factors"/>
    <property type="match status" value="1"/>
</dbReference>
<organism evidence="3 4">
    <name type="scientific">Vibrio quintilis</name>
    <dbReference type="NCBI Taxonomy" id="1117707"/>
    <lineage>
        <taxon>Bacteria</taxon>
        <taxon>Pseudomonadati</taxon>
        <taxon>Pseudomonadota</taxon>
        <taxon>Gammaproteobacteria</taxon>
        <taxon>Vibrionales</taxon>
        <taxon>Vibrionaceae</taxon>
        <taxon>Vibrio</taxon>
    </lineage>
</organism>
<dbReference type="OrthoDB" id="9814826at2"/>
<dbReference type="EMBL" id="FRFG01000040">
    <property type="protein sequence ID" value="SHO57446.1"/>
    <property type="molecule type" value="Genomic_DNA"/>
</dbReference>
<name>A0A1M7YY99_9VIBR</name>